<feature type="transmembrane region" description="Helical" evidence="8">
    <location>
        <begin position="264"/>
        <end position="282"/>
    </location>
</feature>
<evidence type="ECO:0000256" key="6">
    <source>
        <dbReference type="ARBA" id="ARBA00023136"/>
    </source>
</evidence>
<gene>
    <name evidence="10" type="ORF">GCM10007857_25350</name>
</gene>
<feature type="transmembrane region" description="Helical" evidence="8">
    <location>
        <begin position="294"/>
        <end position="316"/>
    </location>
</feature>
<dbReference type="RefSeq" id="WP_284265477.1">
    <property type="nucleotide sequence ID" value="NZ_BSOW01000007.1"/>
</dbReference>
<comment type="subcellular location">
    <subcellularLocation>
        <location evidence="1 7">Cell inner membrane</location>
        <topology evidence="1 7">Multi-pass membrane protein</topology>
    </subcellularLocation>
</comment>
<keyword evidence="11" id="KW-1185">Reference proteome</keyword>
<feature type="transmembrane region" description="Helical" evidence="8">
    <location>
        <begin position="415"/>
        <end position="436"/>
    </location>
</feature>
<sequence>MAWLGLALLVLVGIAIVSTGLPAAVILIAMATCGAVLGVVSGAFDLATLGALPSRLINLLENDLLQALPLYVTMGLLLDRLPVADALYRAGNAVLPRSSAALLVSGMLLGALLGPMNGSVGASVLALSRVVSPRLAAEGIAAPVRHAVIAVAATLGVLVPPSLVLILLSDAMLSAHTMAVTATGRSDRVVNTQDIFHAALVPGGIFIALCLVLSWIAGRVAPTPPKPERLTAGEAWLAVIALLFLLTLLGGVTVGYFYAVEAAAMGAFALLAAGLLTGRLSWKVLNRVLSDAIALTGALFALLLAATTFTMILRLLGTADLVGRMVASIPGGEIAAVLAVLAVIAISAFVLDAFEIIFVIVPIVIPPLLIRVADARWVSVLVLLTLQSSFLLPPFGYVLMMVRGVLREQVAFRPFLRALAPFLAAQWLLLLLVLLVPQLTRVGLSPEAASRAPAAPLSDDEYNKRLKEMLPDLDQLVPADRR</sequence>
<evidence type="ECO:0000256" key="4">
    <source>
        <dbReference type="ARBA" id="ARBA00022692"/>
    </source>
</evidence>
<evidence type="ECO:0000256" key="1">
    <source>
        <dbReference type="ARBA" id="ARBA00004429"/>
    </source>
</evidence>
<dbReference type="Proteomes" id="UP001156905">
    <property type="component" value="Unassembled WGS sequence"/>
</dbReference>
<proteinExistence type="predicted"/>
<evidence type="ECO:0000256" key="2">
    <source>
        <dbReference type="ARBA" id="ARBA00022475"/>
    </source>
</evidence>
<protein>
    <submittedName>
        <fullName evidence="10">C4-dicarboxylate ABC transporter</fullName>
    </submittedName>
</protein>
<dbReference type="PANTHER" id="PTHR33362:SF7">
    <property type="entry name" value="SLL1103 PROTEIN"/>
    <property type="match status" value="1"/>
</dbReference>
<keyword evidence="2" id="KW-1003">Cell membrane</keyword>
<feature type="transmembrane region" description="Helical" evidence="8">
    <location>
        <begin position="101"/>
        <end position="127"/>
    </location>
</feature>
<name>A0ABQ6AUA8_9BRAD</name>
<evidence type="ECO:0000313" key="10">
    <source>
        <dbReference type="EMBL" id="GLR85824.1"/>
    </source>
</evidence>
<feature type="transmembrane region" description="Helical" evidence="8">
    <location>
        <begin position="195"/>
        <end position="216"/>
    </location>
</feature>
<evidence type="ECO:0000313" key="11">
    <source>
        <dbReference type="Proteomes" id="UP001156905"/>
    </source>
</evidence>
<keyword evidence="3 7" id="KW-0997">Cell inner membrane</keyword>
<feature type="transmembrane region" description="Helical" evidence="8">
    <location>
        <begin position="147"/>
        <end position="168"/>
    </location>
</feature>
<feature type="transmembrane region" description="Helical" evidence="8">
    <location>
        <begin position="64"/>
        <end position="81"/>
    </location>
</feature>
<organism evidence="10 11">
    <name type="scientific">Bradyrhizobium iriomotense</name>
    <dbReference type="NCBI Taxonomy" id="441950"/>
    <lineage>
        <taxon>Bacteria</taxon>
        <taxon>Pseudomonadati</taxon>
        <taxon>Pseudomonadota</taxon>
        <taxon>Alphaproteobacteria</taxon>
        <taxon>Hyphomicrobiales</taxon>
        <taxon>Nitrobacteraceae</taxon>
        <taxon>Bradyrhizobium</taxon>
    </lineage>
</organism>
<evidence type="ECO:0000256" key="7">
    <source>
        <dbReference type="RuleBase" id="RU369079"/>
    </source>
</evidence>
<dbReference type="InterPro" id="IPR010656">
    <property type="entry name" value="DctM"/>
</dbReference>
<keyword evidence="7" id="KW-0813">Transport</keyword>
<reference evidence="11" key="1">
    <citation type="journal article" date="2019" name="Int. J. Syst. Evol. Microbiol.">
        <title>The Global Catalogue of Microorganisms (GCM) 10K type strain sequencing project: providing services to taxonomists for standard genome sequencing and annotation.</title>
        <authorList>
            <consortium name="The Broad Institute Genomics Platform"/>
            <consortium name="The Broad Institute Genome Sequencing Center for Infectious Disease"/>
            <person name="Wu L."/>
            <person name="Ma J."/>
        </authorList>
    </citation>
    <scope>NUCLEOTIDE SEQUENCE [LARGE SCALE GENOMIC DNA]</scope>
    <source>
        <strain evidence="11">NBRC 102520</strain>
    </source>
</reference>
<evidence type="ECO:0000259" key="9">
    <source>
        <dbReference type="Pfam" id="PF06808"/>
    </source>
</evidence>
<feature type="domain" description="TRAP C4-dicarboxylate transport system permease DctM subunit" evidence="9">
    <location>
        <begin position="14"/>
        <end position="439"/>
    </location>
</feature>
<keyword evidence="6 8" id="KW-0472">Membrane</keyword>
<evidence type="ECO:0000256" key="5">
    <source>
        <dbReference type="ARBA" id="ARBA00022989"/>
    </source>
</evidence>
<evidence type="ECO:0000256" key="3">
    <source>
        <dbReference type="ARBA" id="ARBA00022519"/>
    </source>
</evidence>
<dbReference type="PANTHER" id="PTHR33362">
    <property type="entry name" value="SIALIC ACID TRAP TRANSPORTER PERMEASE PROTEIN SIAT-RELATED"/>
    <property type="match status" value="1"/>
</dbReference>
<feature type="transmembrane region" description="Helical" evidence="8">
    <location>
        <begin position="25"/>
        <end position="52"/>
    </location>
</feature>
<feature type="transmembrane region" description="Helical" evidence="8">
    <location>
        <begin position="377"/>
        <end position="395"/>
    </location>
</feature>
<comment type="function">
    <text evidence="7">Part of the tripartite ATP-independent periplasmic (TRAP) transport system.</text>
</comment>
<dbReference type="EMBL" id="BSOW01000007">
    <property type="protein sequence ID" value="GLR85824.1"/>
    <property type="molecule type" value="Genomic_DNA"/>
</dbReference>
<keyword evidence="5 8" id="KW-1133">Transmembrane helix</keyword>
<accession>A0ABQ6AUA8</accession>
<feature type="transmembrane region" description="Helical" evidence="8">
    <location>
        <begin position="336"/>
        <end position="365"/>
    </location>
</feature>
<comment type="caution">
    <text evidence="10">The sequence shown here is derived from an EMBL/GenBank/DDBJ whole genome shotgun (WGS) entry which is preliminary data.</text>
</comment>
<dbReference type="InterPro" id="IPR004681">
    <property type="entry name" value="TRAP_DctM"/>
</dbReference>
<evidence type="ECO:0000256" key="8">
    <source>
        <dbReference type="SAM" id="Phobius"/>
    </source>
</evidence>
<dbReference type="Pfam" id="PF06808">
    <property type="entry name" value="DctM"/>
    <property type="match status" value="1"/>
</dbReference>
<feature type="transmembrane region" description="Helical" evidence="8">
    <location>
        <begin position="236"/>
        <end position="258"/>
    </location>
</feature>
<keyword evidence="4 8" id="KW-0812">Transmembrane</keyword>